<dbReference type="EC" id="2.1.1.233" evidence="3 8"/>
<feature type="binding site" evidence="9">
    <location>
        <position position="75"/>
    </location>
    <ligand>
        <name>S-adenosyl-L-methionine</name>
        <dbReference type="ChEBI" id="CHEBI:59789"/>
    </ligand>
</feature>
<dbReference type="SUPFAM" id="SSF53335">
    <property type="entry name" value="S-adenosyl-L-methionine-dependent methyltransferases"/>
    <property type="match status" value="1"/>
</dbReference>
<dbReference type="GeneID" id="7047763"/>
<evidence type="ECO:0000256" key="8">
    <source>
        <dbReference type="PIRNR" id="PIRNR016305"/>
    </source>
</evidence>
<dbReference type="VEuPathDB" id="FungiDB:SJAG_02660"/>
<dbReference type="RefSeq" id="XP_002173859.1">
    <property type="nucleotide sequence ID" value="XM_002173823.1"/>
</dbReference>
<keyword evidence="7 8" id="KW-0949">S-adenosyl-L-methionine</keyword>
<evidence type="ECO:0000256" key="9">
    <source>
        <dbReference type="PIRSR" id="PIRSR016305-1"/>
    </source>
</evidence>
<dbReference type="Gene3D" id="3.40.50.150">
    <property type="entry name" value="Vaccinia Virus protein VP39"/>
    <property type="match status" value="1"/>
</dbReference>
<comment type="similarity">
    <text evidence="2 8">Belongs to the methyltransferase superfamily. LCMT family.</text>
</comment>
<evidence type="ECO:0000313" key="11">
    <source>
        <dbReference type="JaponicusDB" id="SJAG_02660"/>
    </source>
</evidence>
<feature type="binding site" evidence="9">
    <location>
        <position position="50"/>
    </location>
    <ligand>
        <name>S-adenosyl-L-methionine</name>
        <dbReference type="ChEBI" id="CHEBI:59789"/>
    </ligand>
</feature>
<sequence>MFVTETDNDALNFRISATKAGYIEDPYVLHFQNRNSLPRPPLINRGTFVRTWSIDALCEEFILRVPGMKQIISLGAGTDTRVFRFLAKYGPSKFVYHEFDFLVNCVKKLRVISRHKDMSDLLGGPDGFKIDARQGTLRSASYNLTSMDINDLAKQPLLEHIRPDLPTILLSECCLCYLSVGGVDAIYQWATSTFPSLMTIIYEPIRSSDPFGAMMVRNLSARGITMPTLSHYDTPDDQKKRMREYGFSFCNALDFYEIEKQWFSQELVKRLNHIEMLDELEEWALLASHYCLVYAISKKCEESIKQNKDLSDHNTKLFPF</sequence>
<keyword evidence="5 8" id="KW-0489">Methyltransferase</keyword>
<evidence type="ECO:0000313" key="12">
    <source>
        <dbReference type="Proteomes" id="UP000001744"/>
    </source>
</evidence>
<evidence type="ECO:0000256" key="2">
    <source>
        <dbReference type="ARBA" id="ARBA00010703"/>
    </source>
</evidence>
<evidence type="ECO:0000256" key="6">
    <source>
        <dbReference type="ARBA" id="ARBA00022679"/>
    </source>
</evidence>
<name>B6K0U5_SCHJY</name>
<protein>
    <recommendedName>
        <fullName evidence="4 8">Leucine carboxyl methyltransferase 1</fullName>
        <ecNumber evidence="3 8">2.1.1.233</ecNumber>
    </recommendedName>
</protein>
<keyword evidence="12" id="KW-1185">Reference proteome</keyword>
<dbReference type="AlphaFoldDB" id="B6K0U5"/>
<dbReference type="EMBL" id="KE651166">
    <property type="protein sequence ID" value="EEB07566.1"/>
    <property type="molecule type" value="Genomic_DNA"/>
</dbReference>
<evidence type="ECO:0000256" key="5">
    <source>
        <dbReference type="ARBA" id="ARBA00022603"/>
    </source>
</evidence>
<comment type="catalytic activity">
    <reaction evidence="1 8">
        <text>[phosphatase 2A protein]-C-terminal L-leucine + S-adenosyl-L-methionine = [phosphatase 2A protein]-C-terminal L-leucine methyl ester + S-adenosyl-L-homocysteine</text>
        <dbReference type="Rhea" id="RHEA:48544"/>
        <dbReference type="Rhea" id="RHEA-COMP:12134"/>
        <dbReference type="Rhea" id="RHEA-COMP:12135"/>
        <dbReference type="ChEBI" id="CHEBI:57856"/>
        <dbReference type="ChEBI" id="CHEBI:59789"/>
        <dbReference type="ChEBI" id="CHEBI:90516"/>
        <dbReference type="ChEBI" id="CHEBI:90517"/>
        <dbReference type="EC" id="2.1.1.233"/>
    </reaction>
</comment>
<dbReference type="PIRSF" id="PIRSF016305">
    <property type="entry name" value="LCM_mtfrase"/>
    <property type="match status" value="1"/>
</dbReference>
<feature type="binding site" evidence="9">
    <location>
        <position position="172"/>
    </location>
    <ligand>
        <name>S-adenosyl-L-methionine</name>
        <dbReference type="ChEBI" id="CHEBI:59789"/>
    </ligand>
</feature>
<dbReference type="InterPro" id="IPR029063">
    <property type="entry name" value="SAM-dependent_MTases_sf"/>
</dbReference>
<dbReference type="GO" id="GO:0018423">
    <property type="term" value="F:protein C-terminal leucine carboxyl O-methyltransferase activity"/>
    <property type="evidence" value="ECO:0000318"/>
    <property type="project" value="GO_Central"/>
</dbReference>
<proteinExistence type="inferred from homology"/>
<dbReference type="OMA" id="IIYEPIR"/>
<accession>B6K0U5</accession>
<evidence type="ECO:0000256" key="4">
    <source>
        <dbReference type="ARBA" id="ARBA00017497"/>
    </source>
</evidence>
<dbReference type="Pfam" id="PF04072">
    <property type="entry name" value="LCM"/>
    <property type="match status" value="1"/>
</dbReference>
<dbReference type="Proteomes" id="UP000001744">
    <property type="component" value="Unassembled WGS sequence"/>
</dbReference>
<dbReference type="PANTHER" id="PTHR13600">
    <property type="entry name" value="LEUCINE CARBOXYL METHYLTRANSFERASE"/>
    <property type="match status" value="1"/>
</dbReference>
<dbReference type="PANTHER" id="PTHR13600:SF21">
    <property type="entry name" value="LEUCINE CARBOXYL METHYLTRANSFERASE 1"/>
    <property type="match status" value="1"/>
</dbReference>
<dbReference type="InterPro" id="IPR016651">
    <property type="entry name" value="LCMT1"/>
</dbReference>
<evidence type="ECO:0000256" key="1">
    <source>
        <dbReference type="ARBA" id="ARBA00000724"/>
    </source>
</evidence>
<evidence type="ECO:0000313" key="10">
    <source>
        <dbReference type="EMBL" id="EEB07566.1"/>
    </source>
</evidence>
<reference evidence="10 12" key="1">
    <citation type="journal article" date="2011" name="Science">
        <title>Comparative functional genomics of the fission yeasts.</title>
        <authorList>
            <person name="Rhind N."/>
            <person name="Chen Z."/>
            <person name="Yassour M."/>
            <person name="Thompson D.A."/>
            <person name="Haas B.J."/>
            <person name="Habib N."/>
            <person name="Wapinski I."/>
            <person name="Roy S."/>
            <person name="Lin M.F."/>
            <person name="Heiman D.I."/>
            <person name="Young S.K."/>
            <person name="Furuya K."/>
            <person name="Guo Y."/>
            <person name="Pidoux A."/>
            <person name="Chen H.M."/>
            <person name="Robbertse B."/>
            <person name="Goldberg J.M."/>
            <person name="Aoki K."/>
            <person name="Bayne E.H."/>
            <person name="Berlin A.M."/>
            <person name="Desjardins C.A."/>
            <person name="Dobbs E."/>
            <person name="Dukaj L."/>
            <person name="Fan L."/>
            <person name="FitzGerald M.G."/>
            <person name="French C."/>
            <person name="Gujja S."/>
            <person name="Hansen K."/>
            <person name="Keifenheim D."/>
            <person name="Levin J.Z."/>
            <person name="Mosher R.A."/>
            <person name="Mueller C.A."/>
            <person name="Pfiffner J."/>
            <person name="Priest M."/>
            <person name="Russ C."/>
            <person name="Smialowska A."/>
            <person name="Swoboda P."/>
            <person name="Sykes S.M."/>
            <person name="Vaughn M."/>
            <person name="Vengrova S."/>
            <person name="Yoder R."/>
            <person name="Zeng Q."/>
            <person name="Allshire R."/>
            <person name="Baulcombe D."/>
            <person name="Birren B.W."/>
            <person name="Brown W."/>
            <person name="Ekwall K."/>
            <person name="Kellis M."/>
            <person name="Leatherwood J."/>
            <person name="Levin H."/>
            <person name="Margalit H."/>
            <person name="Martienssen R."/>
            <person name="Nieduszynski C.A."/>
            <person name="Spatafora J.W."/>
            <person name="Friedman N."/>
            <person name="Dalgaard J.Z."/>
            <person name="Baumann P."/>
            <person name="Niki H."/>
            <person name="Regev A."/>
            <person name="Nusbaum C."/>
        </authorList>
    </citation>
    <scope>NUCLEOTIDE SEQUENCE [LARGE SCALE GENOMIC DNA]</scope>
    <source>
        <strain evidence="12">yFS275 / FY16936</strain>
    </source>
</reference>
<dbReference type="GO" id="GO:0032259">
    <property type="term" value="P:methylation"/>
    <property type="evidence" value="ECO:0007669"/>
    <property type="project" value="UniProtKB-KW"/>
</dbReference>
<dbReference type="JaponicusDB" id="SJAG_02660">
    <property type="gene designation" value="ppm1"/>
</dbReference>
<dbReference type="STRING" id="402676.B6K0U5"/>
<evidence type="ECO:0000256" key="3">
    <source>
        <dbReference type="ARBA" id="ARBA00012834"/>
    </source>
</evidence>
<dbReference type="OrthoDB" id="203237at2759"/>
<feature type="binding site" evidence="9">
    <location>
        <begin position="148"/>
        <end position="149"/>
    </location>
    <ligand>
        <name>S-adenosyl-L-methionine</name>
        <dbReference type="ChEBI" id="CHEBI:59789"/>
    </ligand>
</feature>
<dbReference type="eggNOG" id="KOG2918">
    <property type="taxonomic scope" value="Eukaryota"/>
</dbReference>
<evidence type="ECO:0000256" key="7">
    <source>
        <dbReference type="ARBA" id="ARBA00022691"/>
    </source>
</evidence>
<keyword evidence="6 8" id="KW-0808">Transferase</keyword>
<dbReference type="InterPro" id="IPR007213">
    <property type="entry name" value="Ppm1/Ppm2/Tcmp"/>
</dbReference>
<dbReference type="HOGENOM" id="CLU_031312_1_1_1"/>
<gene>
    <name evidence="11" type="primary">ppm1</name>
    <name evidence="10" type="ORF">SJAG_02660</name>
</gene>
<comment type="function">
    <text evidence="8">Methylates the carboxyl group of the C-terminal leucine residue of protein phosphatase 2A catalytic subunits to form alpha-leucine ester residues.</text>
</comment>
<organism evidence="10 12">
    <name type="scientific">Schizosaccharomyces japonicus (strain yFS275 / FY16936)</name>
    <name type="common">Fission yeast</name>
    <dbReference type="NCBI Taxonomy" id="402676"/>
    <lineage>
        <taxon>Eukaryota</taxon>
        <taxon>Fungi</taxon>
        <taxon>Dikarya</taxon>
        <taxon>Ascomycota</taxon>
        <taxon>Taphrinomycotina</taxon>
        <taxon>Schizosaccharomycetes</taxon>
        <taxon>Schizosaccharomycetales</taxon>
        <taxon>Schizosaccharomycetaceae</taxon>
        <taxon>Schizosaccharomyces</taxon>
    </lineage>
</organism>